<keyword evidence="2" id="KW-1185">Reference proteome</keyword>
<dbReference type="OrthoDB" id="10526278at2759"/>
<reference evidence="1 2" key="1">
    <citation type="submission" date="2014-10" db="EMBL/GenBank/DDBJ databases">
        <title>Draft genome of the hookworm Ancylostoma caninum.</title>
        <authorList>
            <person name="Mitreva M."/>
        </authorList>
    </citation>
    <scope>NUCLEOTIDE SEQUENCE [LARGE SCALE GENOMIC DNA]</scope>
    <source>
        <strain evidence="1 2">Baltimore</strain>
    </source>
</reference>
<evidence type="ECO:0000313" key="1">
    <source>
        <dbReference type="EMBL" id="RCN44100.1"/>
    </source>
</evidence>
<evidence type="ECO:0000313" key="2">
    <source>
        <dbReference type="Proteomes" id="UP000252519"/>
    </source>
</evidence>
<protein>
    <recommendedName>
        <fullName evidence="3">Thrombospondin type 1 domain protein</fullName>
    </recommendedName>
</protein>
<comment type="caution">
    <text evidence="1">The sequence shown here is derived from an EMBL/GenBank/DDBJ whole genome shotgun (WGS) entry which is preliminary data.</text>
</comment>
<dbReference type="PROSITE" id="PS50092">
    <property type="entry name" value="TSP1"/>
    <property type="match status" value="1"/>
</dbReference>
<dbReference type="EMBL" id="JOJR01000138">
    <property type="protein sequence ID" value="RCN44100.1"/>
    <property type="molecule type" value="Genomic_DNA"/>
</dbReference>
<dbReference type="InterPro" id="IPR000884">
    <property type="entry name" value="TSP1_rpt"/>
</dbReference>
<dbReference type="AlphaFoldDB" id="A0A368GM32"/>
<proteinExistence type="predicted"/>
<feature type="non-terminal residue" evidence="1">
    <location>
        <position position="253"/>
    </location>
</feature>
<dbReference type="Proteomes" id="UP000252519">
    <property type="component" value="Unassembled WGS sequence"/>
</dbReference>
<name>A0A368GM32_ANCCA</name>
<evidence type="ECO:0008006" key="3">
    <source>
        <dbReference type="Google" id="ProtNLM"/>
    </source>
</evidence>
<accession>A0A368GM32</accession>
<sequence>MTYILFLGIVQPMTPIVPVNHRNRRQTVFSQTDIKCCVGSVSETRPCSTSCDGPRSCEWTEWSEWCGCTRCRFQQHFMPMFIECPTNHLYFYSKYTVECCLQAGKEIRRRFCDHQDSTRGPTLKNPSCYCVGAGTEERECILGRVCDSLRSSIGGTASALGYLDQHSTNQHLSYEPFDPTQEGEEVRIQELCLNLPKYVDNYRVHHLDRKDSALSSTTSSYLVCRWSKWSEWSSCDNVEKRHRNRLCIGNDGK</sequence>
<organism evidence="1 2">
    <name type="scientific">Ancylostoma caninum</name>
    <name type="common">Dog hookworm</name>
    <dbReference type="NCBI Taxonomy" id="29170"/>
    <lineage>
        <taxon>Eukaryota</taxon>
        <taxon>Metazoa</taxon>
        <taxon>Ecdysozoa</taxon>
        <taxon>Nematoda</taxon>
        <taxon>Chromadorea</taxon>
        <taxon>Rhabditida</taxon>
        <taxon>Rhabditina</taxon>
        <taxon>Rhabditomorpha</taxon>
        <taxon>Strongyloidea</taxon>
        <taxon>Ancylostomatidae</taxon>
        <taxon>Ancylostomatinae</taxon>
        <taxon>Ancylostoma</taxon>
    </lineage>
</organism>
<gene>
    <name evidence="1" type="ORF">ANCCAN_09874</name>
</gene>